<keyword evidence="1" id="KW-1133">Transmembrane helix</keyword>
<dbReference type="Pfam" id="PF04773">
    <property type="entry name" value="FecR"/>
    <property type="match status" value="1"/>
</dbReference>
<feature type="transmembrane region" description="Helical" evidence="1">
    <location>
        <begin position="94"/>
        <end position="112"/>
    </location>
</feature>
<reference evidence="4 5" key="1">
    <citation type="submission" date="2019-08" db="EMBL/GenBank/DDBJ databases">
        <authorList>
            <person name="Peeters C."/>
        </authorList>
    </citation>
    <scope>NUCLEOTIDE SEQUENCE [LARGE SCALE GENOMIC DNA]</scope>
    <source>
        <strain evidence="4 5">LMG 31113</strain>
    </source>
</reference>
<keyword evidence="1" id="KW-0472">Membrane</keyword>
<accession>A0A5E4W6I4</accession>
<evidence type="ECO:0000313" key="4">
    <source>
        <dbReference type="EMBL" id="VVE20322.1"/>
    </source>
</evidence>
<evidence type="ECO:0000313" key="5">
    <source>
        <dbReference type="Proteomes" id="UP000382577"/>
    </source>
</evidence>
<organism evidence="4 5">
    <name type="scientific">Pandoraea fibrosis</name>
    <dbReference type="NCBI Taxonomy" id="1891094"/>
    <lineage>
        <taxon>Bacteria</taxon>
        <taxon>Pseudomonadati</taxon>
        <taxon>Pseudomonadota</taxon>
        <taxon>Betaproteobacteria</taxon>
        <taxon>Burkholderiales</taxon>
        <taxon>Burkholderiaceae</taxon>
        <taxon>Pandoraea</taxon>
    </lineage>
</organism>
<dbReference type="Proteomes" id="UP000382577">
    <property type="component" value="Unassembled WGS sequence"/>
</dbReference>
<dbReference type="PIRSF" id="PIRSF018266">
    <property type="entry name" value="FecR"/>
    <property type="match status" value="1"/>
</dbReference>
<evidence type="ECO:0008006" key="6">
    <source>
        <dbReference type="Google" id="ProtNLM"/>
    </source>
</evidence>
<gene>
    <name evidence="4" type="ORF">PFI31113_03072</name>
</gene>
<dbReference type="PANTHER" id="PTHR30273:SF2">
    <property type="entry name" value="PROTEIN FECR"/>
    <property type="match status" value="1"/>
</dbReference>
<dbReference type="Gene3D" id="2.60.120.1440">
    <property type="match status" value="1"/>
</dbReference>
<evidence type="ECO:0000259" key="2">
    <source>
        <dbReference type="Pfam" id="PF04773"/>
    </source>
</evidence>
<dbReference type="Pfam" id="PF16220">
    <property type="entry name" value="DUF4880"/>
    <property type="match status" value="1"/>
</dbReference>
<keyword evidence="1" id="KW-0812">Transmembrane</keyword>
<feature type="domain" description="FecR N-terminal" evidence="3">
    <location>
        <begin position="22"/>
        <end position="63"/>
    </location>
</feature>
<feature type="domain" description="FecR protein" evidence="2">
    <location>
        <begin position="124"/>
        <end position="223"/>
    </location>
</feature>
<protein>
    <recommendedName>
        <fullName evidence="6">Fe2+-dicitrate sensor, membrane protein</fullName>
    </recommendedName>
</protein>
<dbReference type="AlphaFoldDB" id="A0A5E4W6I4"/>
<dbReference type="RefSeq" id="WP_150600116.1">
    <property type="nucleotide sequence ID" value="NZ_CABPRW010000007.1"/>
</dbReference>
<dbReference type="GO" id="GO:0016989">
    <property type="term" value="F:sigma factor antagonist activity"/>
    <property type="evidence" value="ECO:0007669"/>
    <property type="project" value="TreeGrafter"/>
</dbReference>
<dbReference type="PANTHER" id="PTHR30273">
    <property type="entry name" value="PERIPLASMIC SIGNAL SENSOR AND SIGMA FACTOR ACTIVATOR FECR-RELATED"/>
    <property type="match status" value="1"/>
</dbReference>
<dbReference type="InterPro" id="IPR006860">
    <property type="entry name" value="FecR"/>
</dbReference>
<name>A0A5E4W6I4_9BURK</name>
<sequence length="347" mass="37106">MTRTASTVRPSPVGGFDADIAQQAVEWWVTLNSGDATEALRVACLRWRDAHPEHERAWRHIEKADQRMRHVSGTLGAAVAQAALRAPRSRGRRMAVKAIAGALFVGTGAWVATDPLAVQWLRADARTGVGERRTLRLADGTTLVLNTRSAVRLSMDGETRRITLIDGEIMVTTGKDVGHAPPRALIVATAHATLQPMGTRFAVRQTGQGADGGTVQVFEGAVRVDPLAPKAFGREGIDASGGRLVRAGEQTRFTSRDVATATPLGDGDGAWADGMFVAVDMRLDAFLAELARYRRGYVRCDPAVAALRVSGTYPLGDTDAILAVLPRALPVSVASVTRYWVTVGPRG</sequence>
<evidence type="ECO:0000259" key="3">
    <source>
        <dbReference type="Pfam" id="PF16220"/>
    </source>
</evidence>
<dbReference type="OrthoDB" id="1100567at2"/>
<evidence type="ECO:0000256" key="1">
    <source>
        <dbReference type="SAM" id="Phobius"/>
    </source>
</evidence>
<proteinExistence type="predicted"/>
<dbReference type="EMBL" id="CABPRW010000007">
    <property type="protein sequence ID" value="VVE20322.1"/>
    <property type="molecule type" value="Genomic_DNA"/>
</dbReference>
<dbReference type="InterPro" id="IPR012373">
    <property type="entry name" value="Ferrdict_sens_TM"/>
</dbReference>
<dbReference type="InterPro" id="IPR032623">
    <property type="entry name" value="FecR_N"/>
</dbReference>